<name>A0ABQ7Q100_PLUXY</name>
<reference evidence="2 3" key="1">
    <citation type="submission" date="2021-06" db="EMBL/GenBank/DDBJ databases">
        <title>A haploid diamondback moth (Plutella xylostella L.) genome assembly resolves 31 chromosomes and identifies a diamide resistance mutation.</title>
        <authorList>
            <person name="Ward C.M."/>
            <person name="Perry K.D."/>
            <person name="Baker G."/>
            <person name="Powis K."/>
            <person name="Heckel D.G."/>
            <person name="Baxter S.W."/>
        </authorList>
    </citation>
    <scope>NUCLEOTIDE SEQUENCE [LARGE SCALE GENOMIC DNA]</scope>
    <source>
        <strain evidence="2 3">LV</strain>
        <tissue evidence="2">Single pupa</tissue>
    </source>
</reference>
<comment type="caution">
    <text evidence="2">The sequence shown here is derived from an EMBL/GenBank/DDBJ whole genome shotgun (WGS) entry which is preliminary data.</text>
</comment>
<feature type="signal peptide" evidence="1">
    <location>
        <begin position="1"/>
        <end position="19"/>
    </location>
</feature>
<proteinExistence type="predicted"/>
<keyword evidence="3" id="KW-1185">Reference proteome</keyword>
<evidence type="ECO:0000313" key="2">
    <source>
        <dbReference type="EMBL" id="KAG7298824.1"/>
    </source>
</evidence>
<evidence type="ECO:0000313" key="3">
    <source>
        <dbReference type="Proteomes" id="UP000823941"/>
    </source>
</evidence>
<keyword evidence="1" id="KW-0732">Signal</keyword>
<protein>
    <submittedName>
        <fullName evidence="2">Uncharacterized protein</fullName>
    </submittedName>
</protein>
<evidence type="ECO:0000256" key="1">
    <source>
        <dbReference type="SAM" id="SignalP"/>
    </source>
</evidence>
<gene>
    <name evidence="2" type="ORF">JYU34_017271</name>
</gene>
<feature type="chain" id="PRO_5046931866" evidence="1">
    <location>
        <begin position="20"/>
        <end position="133"/>
    </location>
</feature>
<sequence length="133" mass="14666">MVAKLLCLFVLGVVSQGYAQTDIILEDVTVNHYASPWLSTTLSLHKPGIFDTLLSCAVGFPYNIMYEAYPADRLPKPSFQFVSSVEPFRTCTVAIRDVAVSASGTYQLIAVTSDANGLQTRTRRNFKLNVRSV</sequence>
<dbReference type="Proteomes" id="UP000823941">
    <property type="component" value="Chromosome 23"/>
</dbReference>
<dbReference type="EMBL" id="JAHIBW010000023">
    <property type="protein sequence ID" value="KAG7298824.1"/>
    <property type="molecule type" value="Genomic_DNA"/>
</dbReference>
<organism evidence="2 3">
    <name type="scientific">Plutella xylostella</name>
    <name type="common">Diamondback moth</name>
    <name type="synonym">Plutella maculipennis</name>
    <dbReference type="NCBI Taxonomy" id="51655"/>
    <lineage>
        <taxon>Eukaryota</taxon>
        <taxon>Metazoa</taxon>
        <taxon>Ecdysozoa</taxon>
        <taxon>Arthropoda</taxon>
        <taxon>Hexapoda</taxon>
        <taxon>Insecta</taxon>
        <taxon>Pterygota</taxon>
        <taxon>Neoptera</taxon>
        <taxon>Endopterygota</taxon>
        <taxon>Lepidoptera</taxon>
        <taxon>Glossata</taxon>
        <taxon>Ditrysia</taxon>
        <taxon>Yponomeutoidea</taxon>
        <taxon>Plutellidae</taxon>
        <taxon>Plutella</taxon>
    </lineage>
</organism>
<accession>A0ABQ7Q100</accession>